<gene>
    <name evidence="6" type="ORF">CMC5_062250</name>
</gene>
<accession>A0A0K1EMZ7</accession>
<keyword evidence="2 5" id="KW-0479">Metal-binding</keyword>
<dbReference type="Proteomes" id="UP000067626">
    <property type="component" value="Chromosome"/>
</dbReference>
<dbReference type="PANTHER" id="PTHR10543">
    <property type="entry name" value="BETA-CAROTENE DIOXYGENASE"/>
    <property type="match status" value="1"/>
</dbReference>
<evidence type="ECO:0000256" key="4">
    <source>
        <dbReference type="ARBA" id="ARBA00023004"/>
    </source>
</evidence>
<keyword evidence="3" id="KW-0560">Oxidoreductase</keyword>
<dbReference type="PANTHER" id="PTHR10543:SF89">
    <property type="entry name" value="CAROTENOID 9,10(9',10')-CLEAVAGE DIOXYGENASE 1"/>
    <property type="match status" value="1"/>
</dbReference>
<dbReference type="GO" id="GO:0016121">
    <property type="term" value="P:carotene catabolic process"/>
    <property type="evidence" value="ECO:0007669"/>
    <property type="project" value="TreeGrafter"/>
</dbReference>
<dbReference type="AlphaFoldDB" id="A0A0K1EMZ7"/>
<evidence type="ECO:0000256" key="1">
    <source>
        <dbReference type="ARBA" id="ARBA00006787"/>
    </source>
</evidence>
<proteinExistence type="inferred from homology"/>
<dbReference type="PATRIC" id="fig|52.7.peg.6839"/>
<evidence type="ECO:0000256" key="5">
    <source>
        <dbReference type="PIRSR" id="PIRSR604294-1"/>
    </source>
</evidence>
<feature type="binding site" evidence="5">
    <location>
        <position position="277"/>
    </location>
    <ligand>
        <name>Fe cation</name>
        <dbReference type="ChEBI" id="CHEBI:24875"/>
        <note>catalytic</note>
    </ligand>
</feature>
<evidence type="ECO:0000256" key="3">
    <source>
        <dbReference type="ARBA" id="ARBA00023002"/>
    </source>
</evidence>
<sequence>MLLDRLLTVAPTGLRAVLGRPSKEGEPAQPASSSNAYLRGNFAPLREETHTEALEVVAGEVPRGLAGALFRIGPAPRFEPIDALRYHWFDGDGMVDAFHFDGGRVSHRRRWVRTDKFRHEEEAGRALFGGMRDLATSTPPGGWIALGFSPMELLELHARSTFGVPLRDDQIHRVMRSQDRSNTNVLQMAGRLLSLEESSAAYELDPRTLETRGRFTFGGVLDVAPMVAHPKVDPKTGVIYTFGYGSVPPYVVYYVFGPDGALRLRRPIDTTYPSMMHDFSVTETRAVFYHLPATLWMDNMKSGEPVRWEPSRGARIGVTARDDADAPVRWIDIPPCYVFHPMNAYDDGETLVLDIARYPRLPLFDLGGEAPNPRIQDNPEARLTRLRVDVQRGTVTEEALDEDAMEFPVVDPRHAMRPYRYGWAVSRRGACADERGMFNAITRYDLQERRVQRRLFGRASFPSEPIVVPRSATSAEGEGWLLTVVYHADEDRSELVVLDALDVEGAPVAVLRCPHRIPYGFHGSFVEATAL</sequence>
<dbReference type="EMBL" id="CP012159">
    <property type="protein sequence ID" value="AKT42003.1"/>
    <property type="molecule type" value="Genomic_DNA"/>
</dbReference>
<evidence type="ECO:0000256" key="2">
    <source>
        <dbReference type="ARBA" id="ARBA00022723"/>
    </source>
</evidence>
<dbReference type="KEGG" id="ccro:CMC5_062250"/>
<dbReference type="InterPro" id="IPR004294">
    <property type="entry name" value="Carotenoid_Oase"/>
</dbReference>
<evidence type="ECO:0000313" key="6">
    <source>
        <dbReference type="EMBL" id="AKT42003.1"/>
    </source>
</evidence>
<feature type="binding site" evidence="5">
    <location>
        <position position="522"/>
    </location>
    <ligand>
        <name>Fe cation</name>
        <dbReference type="ChEBI" id="CHEBI:24875"/>
        <note>catalytic</note>
    </ligand>
</feature>
<protein>
    <submittedName>
        <fullName evidence="6">Carotenoid oxygenase</fullName>
    </submittedName>
</protein>
<organism evidence="6 7">
    <name type="scientific">Chondromyces crocatus</name>
    <dbReference type="NCBI Taxonomy" id="52"/>
    <lineage>
        <taxon>Bacteria</taxon>
        <taxon>Pseudomonadati</taxon>
        <taxon>Myxococcota</taxon>
        <taxon>Polyangia</taxon>
        <taxon>Polyangiales</taxon>
        <taxon>Polyangiaceae</taxon>
        <taxon>Chondromyces</taxon>
    </lineage>
</organism>
<keyword evidence="4 5" id="KW-0408">Iron</keyword>
<keyword evidence="7" id="KW-1185">Reference proteome</keyword>
<dbReference type="RefSeq" id="WP_050433694.1">
    <property type="nucleotide sequence ID" value="NZ_CP012159.1"/>
</dbReference>
<dbReference type="Pfam" id="PF03055">
    <property type="entry name" value="RPE65"/>
    <property type="match status" value="1"/>
</dbReference>
<dbReference type="OrthoDB" id="6636843at2"/>
<comment type="similarity">
    <text evidence="1">Belongs to the carotenoid oxygenase family.</text>
</comment>
<feature type="binding site" evidence="5">
    <location>
        <position position="340"/>
    </location>
    <ligand>
        <name>Fe cation</name>
        <dbReference type="ChEBI" id="CHEBI:24875"/>
        <note>catalytic</note>
    </ligand>
</feature>
<feature type="binding site" evidence="5">
    <location>
        <position position="229"/>
    </location>
    <ligand>
        <name>Fe cation</name>
        <dbReference type="ChEBI" id="CHEBI:24875"/>
        <note>catalytic</note>
    </ligand>
</feature>
<reference evidence="6 7" key="1">
    <citation type="submission" date="2015-07" db="EMBL/GenBank/DDBJ databases">
        <title>Genome analysis of myxobacterium Chondromyces crocatus Cm c5 reveals a high potential for natural compound synthesis and the genetic basis for the loss of fruiting body formation.</title>
        <authorList>
            <person name="Zaburannyi N."/>
            <person name="Bunk B."/>
            <person name="Maier J."/>
            <person name="Overmann J."/>
            <person name="Mueller R."/>
        </authorList>
    </citation>
    <scope>NUCLEOTIDE SEQUENCE [LARGE SCALE GENOMIC DNA]</scope>
    <source>
        <strain evidence="6 7">Cm c5</strain>
    </source>
</reference>
<comment type="cofactor">
    <cofactor evidence="5">
        <name>Fe(2+)</name>
        <dbReference type="ChEBI" id="CHEBI:29033"/>
    </cofactor>
    <text evidence="5">Binds 1 Fe(2+) ion per subunit.</text>
</comment>
<name>A0A0K1EMZ7_CHOCO</name>
<dbReference type="GO" id="GO:0046872">
    <property type="term" value="F:metal ion binding"/>
    <property type="evidence" value="ECO:0007669"/>
    <property type="project" value="UniProtKB-KW"/>
</dbReference>
<dbReference type="STRING" id="52.CMC5_062250"/>
<evidence type="ECO:0000313" key="7">
    <source>
        <dbReference type="Proteomes" id="UP000067626"/>
    </source>
</evidence>
<dbReference type="GO" id="GO:0010436">
    <property type="term" value="F:carotenoid dioxygenase activity"/>
    <property type="evidence" value="ECO:0007669"/>
    <property type="project" value="TreeGrafter"/>
</dbReference>